<protein>
    <recommendedName>
        <fullName evidence="3">Laminin N-terminal domain-containing protein</fullName>
    </recommendedName>
</protein>
<keyword evidence="2" id="KW-0424">Laminin EGF-like domain</keyword>
<reference evidence="4" key="2">
    <citation type="submission" date="2025-09" db="UniProtKB">
        <authorList>
            <consortium name="Ensembl"/>
        </authorList>
    </citation>
    <scope>IDENTIFICATION</scope>
</reference>
<dbReference type="Ensembl" id="ENSPMGT00000002466.1">
    <property type="protein sequence ID" value="ENSPMGP00000002325.1"/>
    <property type="gene ID" value="ENSPMGG00000002057.1"/>
</dbReference>
<dbReference type="Proteomes" id="UP000261520">
    <property type="component" value="Unplaced"/>
</dbReference>
<feature type="domain" description="Laminin N-terminal" evidence="3">
    <location>
        <begin position="71"/>
        <end position="181"/>
    </location>
</feature>
<accession>A0A3B3ZCH5</accession>
<name>A0A3B3ZCH5_9GOBI</name>
<keyword evidence="5" id="KW-1185">Reference proteome</keyword>
<proteinExistence type="predicted"/>
<dbReference type="InterPro" id="IPR013320">
    <property type="entry name" value="ConA-like_dom_sf"/>
</dbReference>
<keyword evidence="1" id="KW-1015">Disulfide bond</keyword>
<sequence length="181" mass="20631">DFYYSDINFKSNCNHTIHDTKVSLFLDGLEEDGTPFETQTLSNKIPDTSEGDAMWVGLSSNGSNQFIGHMQDFRFYPATLTNREIVELYSGILPKVHVQSECRCPPTHPRIHPLVERYCIPNAVEDTTNDRTPRLNENTHPLSYLNDQDMGTMWLSRVMSTQELDEGLTVSVDLLNGQYQV</sequence>
<reference evidence="4" key="1">
    <citation type="submission" date="2025-08" db="UniProtKB">
        <authorList>
            <consortium name="Ensembl"/>
        </authorList>
    </citation>
    <scope>IDENTIFICATION</scope>
</reference>
<dbReference type="AlphaFoldDB" id="A0A3B3ZCH5"/>
<evidence type="ECO:0000256" key="1">
    <source>
        <dbReference type="ARBA" id="ARBA00023157"/>
    </source>
</evidence>
<evidence type="ECO:0000313" key="5">
    <source>
        <dbReference type="Proteomes" id="UP000261520"/>
    </source>
</evidence>
<dbReference type="InterPro" id="IPR008211">
    <property type="entry name" value="Laminin_N"/>
</dbReference>
<dbReference type="PROSITE" id="PS51117">
    <property type="entry name" value="LAMININ_NTER"/>
    <property type="match status" value="1"/>
</dbReference>
<organism evidence="4 5">
    <name type="scientific">Periophthalmus magnuspinnatus</name>
    <dbReference type="NCBI Taxonomy" id="409849"/>
    <lineage>
        <taxon>Eukaryota</taxon>
        <taxon>Metazoa</taxon>
        <taxon>Chordata</taxon>
        <taxon>Craniata</taxon>
        <taxon>Vertebrata</taxon>
        <taxon>Euteleostomi</taxon>
        <taxon>Actinopterygii</taxon>
        <taxon>Neopterygii</taxon>
        <taxon>Teleostei</taxon>
        <taxon>Neoteleostei</taxon>
        <taxon>Acanthomorphata</taxon>
        <taxon>Gobiaria</taxon>
        <taxon>Gobiiformes</taxon>
        <taxon>Gobioidei</taxon>
        <taxon>Gobiidae</taxon>
        <taxon>Oxudercinae</taxon>
        <taxon>Periophthalmus</taxon>
    </lineage>
</organism>
<dbReference type="Gene3D" id="2.60.120.200">
    <property type="match status" value="1"/>
</dbReference>
<dbReference type="SUPFAM" id="SSF49899">
    <property type="entry name" value="Concanavalin A-like lectins/glucanases"/>
    <property type="match status" value="1"/>
</dbReference>
<dbReference type="STRING" id="409849.ENSPMGP00000002325"/>
<evidence type="ECO:0000259" key="3">
    <source>
        <dbReference type="PROSITE" id="PS51117"/>
    </source>
</evidence>
<evidence type="ECO:0000313" key="4">
    <source>
        <dbReference type="Ensembl" id="ENSPMGP00000002325.1"/>
    </source>
</evidence>
<evidence type="ECO:0000256" key="2">
    <source>
        <dbReference type="ARBA" id="ARBA00023292"/>
    </source>
</evidence>